<dbReference type="InterPro" id="IPR003787">
    <property type="entry name" value="Sulphur_relay_DsrE/F-like"/>
</dbReference>
<sequence>MANNGNSKTLTIVSINGPYRDEAAYTLIRLAHAAKEKGININFFNYLDGTIIGHRDQGPKEFPIVEQLFGTVLRKGLKNPKIDAIACIKCTDARGVTKQQTEGVVIGGLYDLAEWTAESDKTILLG</sequence>
<dbReference type="Gene3D" id="3.40.1260.10">
    <property type="entry name" value="DsrEFH-like"/>
    <property type="match status" value="1"/>
</dbReference>
<dbReference type="PANTHER" id="PTHR34874:SF1">
    <property type="entry name" value="PROTEIN YCHN"/>
    <property type="match status" value="1"/>
</dbReference>
<comment type="caution">
    <text evidence="1">The sequence shown here is derived from an EMBL/GenBank/DDBJ whole genome shotgun (WGS) entry which is preliminary data.</text>
</comment>
<name>A0A062UVB5_9EURY</name>
<evidence type="ECO:0000313" key="1">
    <source>
        <dbReference type="EMBL" id="KCZ70946.1"/>
    </source>
</evidence>
<dbReference type="AlphaFoldDB" id="A0A062UVB5"/>
<organism evidence="1 2">
    <name type="scientific">Candidatus Methanoperedens nitratireducens</name>
    <dbReference type="NCBI Taxonomy" id="1392998"/>
    <lineage>
        <taxon>Archaea</taxon>
        <taxon>Methanobacteriati</taxon>
        <taxon>Methanobacteriota</taxon>
        <taxon>Stenosarchaea group</taxon>
        <taxon>Methanomicrobia</taxon>
        <taxon>Methanosarcinales</taxon>
        <taxon>ANME-2 cluster</taxon>
        <taxon>Candidatus Methanoperedentaceae</taxon>
        <taxon>Candidatus Methanoperedens</taxon>
    </lineage>
</organism>
<dbReference type="GO" id="GO:0005829">
    <property type="term" value="C:cytosol"/>
    <property type="evidence" value="ECO:0007669"/>
    <property type="project" value="TreeGrafter"/>
</dbReference>
<dbReference type="SUPFAM" id="SSF75169">
    <property type="entry name" value="DsrEFH-like"/>
    <property type="match status" value="1"/>
</dbReference>
<reference evidence="1 2" key="1">
    <citation type="journal article" date="2013" name="Nature">
        <title>Anaerobic oxidation of methane coupled to nitrate reduction in a novel archaeal lineage.</title>
        <authorList>
            <person name="Haroon M.F."/>
            <person name="Hu S."/>
            <person name="Shi Y."/>
            <person name="Imelfort M."/>
            <person name="Keller J."/>
            <person name="Hugenholtz P."/>
            <person name="Yuan Z."/>
            <person name="Tyson G.W."/>
        </authorList>
    </citation>
    <scope>NUCLEOTIDE SEQUENCE [LARGE SCALE GENOMIC DNA]</scope>
    <source>
        <strain evidence="1 2">ANME-2d</strain>
    </source>
</reference>
<dbReference type="Proteomes" id="UP000027153">
    <property type="component" value="Unassembled WGS sequence"/>
</dbReference>
<evidence type="ECO:0000313" key="2">
    <source>
        <dbReference type="Proteomes" id="UP000027153"/>
    </source>
</evidence>
<dbReference type="PANTHER" id="PTHR34874">
    <property type="entry name" value="PROTEIN YCHN"/>
    <property type="match status" value="1"/>
</dbReference>
<dbReference type="InterPro" id="IPR027396">
    <property type="entry name" value="DsrEFH-like"/>
</dbReference>
<dbReference type="RefSeq" id="WP_048092990.1">
    <property type="nucleotide sequence ID" value="NZ_JMIY01000007.1"/>
</dbReference>
<dbReference type="Pfam" id="PF02635">
    <property type="entry name" value="DsrE"/>
    <property type="match status" value="1"/>
</dbReference>
<gene>
    <name evidence="1" type="ORF">ANME2D_02975</name>
</gene>
<protein>
    <submittedName>
        <fullName evidence="1">Uncharacterized protein</fullName>
    </submittedName>
</protein>
<dbReference type="EMBL" id="JMIY01000007">
    <property type="protein sequence ID" value="KCZ70946.1"/>
    <property type="molecule type" value="Genomic_DNA"/>
</dbReference>
<proteinExistence type="predicted"/>
<dbReference type="OrthoDB" id="216309at2157"/>
<accession>A0A062UVB5</accession>
<keyword evidence="2" id="KW-1185">Reference proteome</keyword>